<keyword evidence="7" id="KW-1185">Reference proteome</keyword>
<evidence type="ECO:0000313" key="6">
    <source>
        <dbReference type="EMBL" id="GAA4483300.1"/>
    </source>
</evidence>
<feature type="domain" description="Outer membrane channel protein CpnT-like N-terminal" evidence="5">
    <location>
        <begin position="128"/>
        <end position="264"/>
    </location>
</feature>
<feature type="compositionally biased region" description="Low complexity" evidence="2">
    <location>
        <begin position="632"/>
        <end position="646"/>
    </location>
</feature>
<evidence type="ECO:0000259" key="4">
    <source>
        <dbReference type="Pfam" id="PF06259"/>
    </source>
</evidence>
<dbReference type="Pfam" id="PF02397">
    <property type="entry name" value="Bac_transf"/>
    <property type="match status" value="1"/>
</dbReference>
<feature type="domain" description="Bacterial sugar transferase" evidence="3">
    <location>
        <begin position="433"/>
        <end position="619"/>
    </location>
</feature>
<reference evidence="7" key="1">
    <citation type="journal article" date="2019" name="Int. J. Syst. Evol. Microbiol.">
        <title>The Global Catalogue of Microorganisms (GCM) 10K type strain sequencing project: providing services to taxonomists for standard genome sequencing and annotation.</title>
        <authorList>
            <consortium name="The Broad Institute Genomics Platform"/>
            <consortium name="The Broad Institute Genome Sequencing Center for Infectious Disease"/>
            <person name="Wu L."/>
            <person name="Ma J."/>
        </authorList>
    </citation>
    <scope>NUCLEOTIDE SEQUENCE [LARGE SCALE GENOMIC DNA]</scope>
    <source>
        <strain evidence="7">JCM 17933</strain>
    </source>
</reference>
<comment type="similarity">
    <text evidence="1">Belongs to the bacterial sugar transferase family.</text>
</comment>
<evidence type="ECO:0000259" key="5">
    <source>
        <dbReference type="Pfam" id="PF25547"/>
    </source>
</evidence>
<dbReference type="PANTHER" id="PTHR30576">
    <property type="entry name" value="COLANIC BIOSYNTHESIS UDP-GLUCOSE LIPID CARRIER TRANSFERASE"/>
    <property type="match status" value="1"/>
</dbReference>
<name>A0ABP8P7K7_9ACTN</name>
<gene>
    <name evidence="6" type="ORF">GCM10023191_004660</name>
</gene>
<sequence>MGAGKGIAEVSEDLGDGLDAFCRAMATRPFGSDDLGRALFEGDGRNPGFVGRRDGLLRDLAAAVNLLEGIGAGLVDAGGRYAEADGAILDDLGVRPTPRPPSPGTSAYPREYRLPEVAEDSPSTVREPSFVRQTAWFFEAVGLGCAWPDGDLHGVEALRDAATTMAHVVHQTAVDVGAHAGRVTGSGTGAATDAFGSAVRVVHGEHGLLEDVAHRCERLAAYCQTAVDAIVKARWHFAASAAFVLGLVAAASVLGPLSEAALARLIQLEGIGLAIVLRIIREAALGMAFSGGLDVVDQLFRPGSFKLSELADALWQGAIAGGLAGGANASLPALLRRAPSLTALADAVESPGWKGILPRFGTGGSVATLATATAGWAGGDDWDWRHAAEAGFGMAFVGAGAEGVRTALRAGRTALAARSSRMGPDWLNSAGRRWQDIKVATMLIPVAGIVVSIGASMKYLEDRRSPLFSQWRVGKGGAPFRILKLRTMPSSTGTDASMGSGDSRATAVGKVLRKFTIDELPQLVNILRGDMSLVGPRPLLAGDIDAMARVLGPVRFAEWYTAYTSSRPGLISMFGNESVRLVPQSDSYLRRRAELDIDYFHRASPALDREIVKATLNVGLTFVGQRPHESGASPQAHPAPADAASTARHDVPGPLGSGRNPLPTDVKKWWDTVPPDQRGPLLAAHPVHIGTADGIPAVVRDQANRAVLRDLETRLVQEHERARADAPHDGAAARRLRDLADRLDGIRAVRDRLASPPSAEHPRPYLLSLDPEGTGRVVIAFGNPDTAANVATYVPGAKSRLGSAGIHVRVGDAIALSASRAGSPSTAVVVWIGYPAPQTLGSAVSRRFADAAAPGLHRFQDGLRVTHQGPRSHQTVIGYSYGSVVIGHAARDGVLNADDLVFAASPGVGVGRAGDLRLAAVPPRDAGYRVHATIARWDFIRALRVHGPQPAGRRFGGRAFRSAPGTRGPWYFGGLSRKAHSDYWSIDNPALVQIGRIVAGQASESPEAVSDVLGNGL</sequence>
<evidence type="ECO:0000313" key="7">
    <source>
        <dbReference type="Proteomes" id="UP001500503"/>
    </source>
</evidence>
<feature type="region of interest" description="Disordered" evidence="2">
    <location>
        <begin position="625"/>
        <end position="664"/>
    </location>
</feature>
<dbReference type="InterPro" id="IPR057746">
    <property type="entry name" value="CpnT-like_N"/>
</dbReference>
<evidence type="ECO:0008006" key="8">
    <source>
        <dbReference type="Google" id="ProtNLM"/>
    </source>
</evidence>
<dbReference type="InterPro" id="IPR003362">
    <property type="entry name" value="Bact_transf"/>
</dbReference>
<accession>A0ABP8P7K7</accession>
<dbReference type="Pfam" id="PF06259">
    <property type="entry name" value="Abhydrolase_8"/>
    <property type="match status" value="1"/>
</dbReference>
<dbReference type="EMBL" id="BAABHF010000009">
    <property type="protein sequence ID" value="GAA4483300.1"/>
    <property type="molecule type" value="Genomic_DNA"/>
</dbReference>
<dbReference type="Pfam" id="PF25547">
    <property type="entry name" value="WXG100_2"/>
    <property type="match status" value="1"/>
</dbReference>
<comment type="caution">
    <text evidence="6">The sequence shown here is derived from an EMBL/GenBank/DDBJ whole genome shotgun (WGS) entry which is preliminary data.</text>
</comment>
<organism evidence="6 7">
    <name type="scientific">Actinoallomurus oryzae</name>
    <dbReference type="NCBI Taxonomy" id="502180"/>
    <lineage>
        <taxon>Bacteria</taxon>
        <taxon>Bacillati</taxon>
        <taxon>Actinomycetota</taxon>
        <taxon>Actinomycetes</taxon>
        <taxon>Streptosporangiales</taxon>
        <taxon>Thermomonosporaceae</taxon>
        <taxon>Actinoallomurus</taxon>
    </lineage>
</organism>
<evidence type="ECO:0000259" key="3">
    <source>
        <dbReference type="Pfam" id="PF02397"/>
    </source>
</evidence>
<proteinExistence type="inferred from homology"/>
<protein>
    <recommendedName>
        <fullName evidence="8">Bacterial sugar transferase domain-containing protein</fullName>
    </recommendedName>
</protein>
<dbReference type="PANTHER" id="PTHR30576:SF0">
    <property type="entry name" value="UNDECAPRENYL-PHOSPHATE N-ACETYLGALACTOSAMINYL 1-PHOSPHATE TRANSFERASE-RELATED"/>
    <property type="match status" value="1"/>
</dbReference>
<evidence type="ECO:0000256" key="1">
    <source>
        <dbReference type="ARBA" id="ARBA00006464"/>
    </source>
</evidence>
<dbReference type="Proteomes" id="UP001500503">
    <property type="component" value="Unassembled WGS sequence"/>
</dbReference>
<feature type="domain" description="DUF1023" evidence="4">
    <location>
        <begin position="770"/>
        <end position="918"/>
    </location>
</feature>
<evidence type="ECO:0000256" key="2">
    <source>
        <dbReference type="SAM" id="MobiDB-lite"/>
    </source>
</evidence>
<dbReference type="InterPro" id="IPR010427">
    <property type="entry name" value="DUF1023"/>
</dbReference>